<organism evidence="1">
    <name type="scientific">Rhizophora mucronata</name>
    <name type="common">Asiatic mangrove</name>
    <dbReference type="NCBI Taxonomy" id="61149"/>
    <lineage>
        <taxon>Eukaryota</taxon>
        <taxon>Viridiplantae</taxon>
        <taxon>Streptophyta</taxon>
        <taxon>Embryophyta</taxon>
        <taxon>Tracheophyta</taxon>
        <taxon>Spermatophyta</taxon>
        <taxon>Magnoliopsida</taxon>
        <taxon>eudicotyledons</taxon>
        <taxon>Gunneridae</taxon>
        <taxon>Pentapetalae</taxon>
        <taxon>rosids</taxon>
        <taxon>fabids</taxon>
        <taxon>Malpighiales</taxon>
        <taxon>Rhizophoraceae</taxon>
        <taxon>Rhizophora</taxon>
    </lineage>
</organism>
<proteinExistence type="predicted"/>
<dbReference type="AlphaFoldDB" id="A0A2P2PER1"/>
<accession>A0A2P2PER1</accession>
<evidence type="ECO:0000313" key="1">
    <source>
        <dbReference type="EMBL" id="MBX53151.1"/>
    </source>
</evidence>
<reference evidence="1" key="1">
    <citation type="submission" date="2018-02" db="EMBL/GenBank/DDBJ databases">
        <title>Rhizophora mucronata_Transcriptome.</title>
        <authorList>
            <person name="Meera S.P."/>
            <person name="Sreeshan A."/>
            <person name="Augustine A."/>
        </authorList>
    </citation>
    <scope>NUCLEOTIDE SEQUENCE</scope>
    <source>
        <tissue evidence="1">Leaf</tissue>
    </source>
</reference>
<dbReference type="EMBL" id="GGEC01072667">
    <property type="protein sequence ID" value="MBX53151.1"/>
    <property type="molecule type" value="Transcribed_RNA"/>
</dbReference>
<protein>
    <submittedName>
        <fullName evidence="1">Uncharacterized protein</fullName>
    </submittedName>
</protein>
<name>A0A2P2PER1_RHIMU</name>
<sequence length="38" mass="4440">MVILLLVDCEIQLLNVDIPVCLDFMPGQKRITKRRVQE</sequence>